<dbReference type="EMBL" id="LDYI01000145">
    <property type="protein sequence ID" value="KPO06867.1"/>
    <property type="molecule type" value="Genomic_DNA"/>
</dbReference>
<evidence type="ECO:0000313" key="3">
    <source>
        <dbReference type="Proteomes" id="UP000050556"/>
    </source>
</evidence>
<keyword evidence="1" id="KW-0472">Membrane</keyword>
<dbReference type="AlphaFoldDB" id="A0A0P7N3T9"/>
<keyword evidence="1" id="KW-0812">Transmembrane</keyword>
<gene>
    <name evidence="2" type="ORF">ACU57_22695</name>
</gene>
<organism evidence="2 3">
    <name type="scientific">Escherichia coli</name>
    <dbReference type="NCBI Taxonomy" id="562"/>
    <lineage>
        <taxon>Bacteria</taxon>
        <taxon>Pseudomonadati</taxon>
        <taxon>Pseudomonadota</taxon>
        <taxon>Gammaproteobacteria</taxon>
        <taxon>Enterobacterales</taxon>
        <taxon>Enterobacteriaceae</taxon>
        <taxon>Escherichia</taxon>
    </lineage>
</organism>
<evidence type="ECO:0000256" key="1">
    <source>
        <dbReference type="SAM" id="Phobius"/>
    </source>
</evidence>
<dbReference type="InterPro" id="IPR031858">
    <property type="entry name" value="DUF4752"/>
</dbReference>
<dbReference type="PATRIC" id="fig|562.7813.peg.4434"/>
<dbReference type="RefSeq" id="WP_021567621.1">
    <property type="nucleotide sequence ID" value="NZ_CAJSLR010000016.1"/>
</dbReference>
<reference evidence="2 3" key="1">
    <citation type="journal article" date="2015" name="Front. Microbiol.">
        <title>Genetic determinants of heat resistance in Escherichia coli.</title>
        <authorList>
            <person name="Mercer R.G."/>
            <person name="Zheng J."/>
            <person name="Garcia-Hernandez R."/>
            <person name="Ruan L."/>
            <person name="Ganzle M.G."/>
            <person name="McMullen L.M."/>
        </authorList>
    </citation>
    <scope>NUCLEOTIDE SEQUENCE [LARGE SCALE GENOMIC DNA]</scope>
    <source>
        <strain evidence="2 3">AW1.3</strain>
    </source>
</reference>
<keyword evidence="1" id="KW-1133">Transmembrane helix</keyword>
<proteinExistence type="predicted"/>
<protein>
    <submittedName>
        <fullName evidence="2">Membrane protein</fullName>
    </submittedName>
</protein>
<feature type="transmembrane region" description="Helical" evidence="1">
    <location>
        <begin position="12"/>
        <end position="35"/>
    </location>
</feature>
<sequence>MTITEILNTGLAFMGWLFIMVQAGKWFTSVVLKSWDKHRKASRRQKAVDELYDAFDLQSIEPGTTVRLATKGALTIMMFRSEADAK</sequence>
<evidence type="ECO:0000313" key="2">
    <source>
        <dbReference type="EMBL" id="KPO06867.1"/>
    </source>
</evidence>
<name>A0A0P7N3T9_ECOLX</name>
<accession>A0A0P7N3T9</accession>
<dbReference type="Proteomes" id="UP000050556">
    <property type="component" value="Unassembled WGS sequence"/>
</dbReference>
<dbReference type="Pfam" id="PF15944">
    <property type="entry name" value="DUF4752"/>
    <property type="match status" value="1"/>
</dbReference>
<comment type="caution">
    <text evidence="2">The sequence shown here is derived from an EMBL/GenBank/DDBJ whole genome shotgun (WGS) entry which is preliminary data.</text>
</comment>